<evidence type="ECO:0000313" key="1">
    <source>
        <dbReference type="EMBL" id="PIR46960.1"/>
    </source>
</evidence>
<accession>A0A2H0RKH4</accession>
<dbReference type="EMBL" id="PCYL01000017">
    <property type="protein sequence ID" value="PIR46960.1"/>
    <property type="molecule type" value="Genomic_DNA"/>
</dbReference>
<protein>
    <submittedName>
        <fullName evidence="1">Uncharacterized protein</fullName>
    </submittedName>
</protein>
<sequence>MEVGPKGKSFEDRIIDHFLDQYGESVEIDQEELGQEVKVRLLLGNTDRFSLQLDDVHVGKLVFQKPRAIAPSPVIMSIVSYDDSKENISCALTPDDYNKSVEGAVCSRKSLIDWVVFDDYVDELTDKIIEKLSTIHASKQATKH</sequence>
<reference evidence="1 2" key="1">
    <citation type="submission" date="2017-09" db="EMBL/GenBank/DDBJ databases">
        <title>Depth-based differentiation of microbial function through sediment-hosted aquifers and enrichment of novel symbionts in the deep terrestrial subsurface.</title>
        <authorList>
            <person name="Probst A.J."/>
            <person name="Ladd B."/>
            <person name="Jarett J.K."/>
            <person name="Geller-Mcgrath D.E."/>
            <person name="Sieber C.M."/>
            <person name="Emerson J.B."/>
            <person name="Anantharaman K."/>
            <person name="Thomas B.C."/>
            <person name="Malmstrom R."/>
            <person name="Stieglmeier M."/>
            <person name="Klingl A."/>
            <person name="Woyke T."/>
            <person name="Ryan C.M."/>
            <person name="Banfield J.F."/>
        </authorList>
    </citation>
    <scope>NUCLEOTIDE SEQUENCE [LARGE SCALE GENOMIC DNA]</scope>
    <source>
        <strain evidence="1">CG10_big_fil_rev_8_21_14_0_10_45_14</strain>
    </source>
</reference>
<name>A0A2H0RKH4_9BACT</name>
<comment type="caution">
    <text evidence="1">The sequence shown here is derived from an EMBL/GenBank/DDBJ whole genome shotgun (WGS) entry which is preliminary data.</text>
</comment>
<organism evidence="1 2">
    <name type="scientific">Candidatus Vogelbacteria bacterium CG10_big_fil_rev_8_21_14_0_10_45_14</name>
    <dbReference type="NCBI Taxonomy" id="1975042"/>
    <lineage>
        <taxon>Bacteria</taxon>
        <taxon>Candidatus Vogeliibacteriota</taxon>
    </lineage>
</organism>
<dbReference type="AlphaFoldDB" id="A0A2H0RKH4"/>
<gene>
    <name evidence="1" type="ORF">COV07_01505</name>
</gene>
<dbReference type="Proteomes" id="UP000230833">
    <property type="component" value="Unassembled WGS sequence"/>
</dbReference>
<evidence type="ECO:0000313" key="2">
    <source>
        <dbReference type="Proteomes" id="UP000230833"/>
    </source>
</evidence>
<proteinExistence type="predicted"/>